<dbReference type="InParanoid" id="A0A0V0QWY7"/>
<keyword evidence="7" id="KW-0458">Lysosome</keyword>
<evidence type="ECO:0000256" key="1">
    <source>
        <dbReference type="ARBA" id="ARBA00004155"/>
    </source>
</evidence>
<comment type="catalytic activity">
    <reaction evidence="18">
        <text>L-histidyl-L-alpha-amino acid(out) = L-histidyl-L-alpha-amino acid(in)</text>
        <dbReference type="Rhea" id="RHEA:79379"/>
        <dbReference type="ChEBI" id="CHEBI:229964"/>
    </reaction>
</comment>
<evidence type="ECO:0000256" key="21">
    <source>
        <dbReference type="ARBA" id="ARBA00044985"/>
    </source>
</evidence>
<dbReference type="Pfam" id="PF07690">
    <property type="entry name" value="MFS_1"/>
    <property type="match status" value="1"/>
</dbReference>
<feature type="transmembrane region" description="Helical" evidence="26">
    <location>
        <begin position="166"/>
        <end position="184"/>
    </location>
</feature>
<evidence type="ECO:0000313" key="27">
    <source>
        <dbReference type="EMBL" id="KRX06373.1"/>
    </source>
</evidence>
<dbReference type="Gene3D" id="1.20.1250.20">
    <property type="entry name" value="MFS general substrate transporter like domains"/>
    <property type="match status" value="2"/>
</dbReference>
<evidence type="ECO:0000256" key="5">
    <source>
        <dbReference type="ARBA" id="ARBA00022989"/>
    </source>
</evidence>
<evidence type="ECO:0000256" key="14">
    <source>
        <dbReference type="ARBA" id="ARBA00044898"/>
    </source>
</evidence>
<feature type="transmembrane region" description="Helical" evidence="26">
    <location>
        <begin position="400"/>
        <end position="416"/>
    </location>
</feature>
<evidence type="ECO:0000256" key="2">
    <source>
        <dbReference type="ARBA" id="ARBA00008335"/>
    </source>
</evidence>
<evidence type="ECO:0000256" key="20">
    <source>
        <dbReference type="ARBA" id="ARBA00044924"/>
    </source>
</evidence>
<comment type="catalytic activity">
    <reaction evidence="19">
        <text>L-alanyl-L-lysine(out) = L-alanyl-L-lysine(in)</text>
        <dbReference type="Rhea" id="RHEA:79415"/>
        <dbReference type="ChEBI" id="CHEBI:192470"/>
    </reaction>
</comment>
<comment type="catalytic activity">
    <reaction evidence="14">
        <text>L-aspartyl-L-lysine(out) = L-aspartyl-L-lysine(in)</text>
        <dbReference type="Rhea" id="RHEA:79411"/>
        <dbReference type="ChEBI" id="CHEBI:229953"/>
    </reaction>
</comment>
<comment type="catalytic activity">
    <reaction evidence="12">
        <text>L-lysyl-L-alpha-amino acid(out) = L-lysyl-L-alpha-amino acid(in)</text>
        <dbReference type="Rhea" id="RHEA:79387"/>
        <dbReference type="ChEBI" id="CHEBI:229965"/>
    </reaction>
</comment>
<feature type="transmembrane region" description="Helical" evidence="26">
    <location>
        <begin position="334"/>
        <end position="363"/>
    </location>
</feature>
<dbReference type="InterPro" id="IPR036259">
    <property type="entry name" value="MFS_trans_sf"/>
</dbReference>
<keyword evidence="28" id="KW-1185">Reference proteome</keyword>
<evidence type="ECO:0000256" key="23">
    <source>
        <dbReference type="ARBA" id="ARBA00045709"/>
    </source>
</evidence>
<comment type="catalytic activity">
    <reaction evidence="13">
        <text>L-alpha-aminoacyl-L-lysine(out) = L-alpha-aminoacyl-L-lysine(in)</text>
        <dbReference type="Rhea" id="RHEA:79383"/>
        <dbReference type="ChEBI" id="CHEBI:229966"/>
    </reaction>
</comment>
<dbReference type="EMBL" id="LDAU01000096">
    <property type="protein sequence ID" value="KRX06373.1"/>
    <property type="molecule type" value="Genomic_DNA"/>
</dbReference>
<evidence type="ECO:0000256" key="18">
    <source>
        <dbReference type="ARBA" id="ARBA00044912"/>
    </source>
</evidence>
<dbReference type="InterPro" id="IPR011701">
    <property type="entry name" value="MFS"/>
</dbReference>
<feature type="transmembrane region" description="Helical" evidence="26">
    <location>
        <begin position="27"/>
        <end position="44"/>
    </location>
</feature>
<evidence type="ECO:0000256" key="11">
    <source>
        <dbReference type="ARBA" id="ARBA00044884"/>
    </source>
</evidence>
<evidence type="ECO:0000256" key="4">
    <source>
        <dbReference type="ARBA" id="ARBA00022692"/>
    </source>
</evidence>
<evidence type="ECO:0000256" key="6">
    <source>
        <dbReference type="ARBA" id="ARBA00023136"/>
    </source>
</evidence>
<keyword evidence="6 26" id="KW-0472">Membrane</keyword>
<protein>
    <recommendedName>
        <fullName evidence="21">Lysosomal dipeptide transporter MFSD1</fullName>
    </recommendedName>
    <alternativeName>
        <fullName evidence="22">Major facilitator superfamily domain-containing protein 1</fullName>
    </alternativeName>
</protein>
<evidence type="ECO:0000256" key="26">
    <source>
        <dbReference type="SAM" id="Phobius"/>
    </source>
</evidence>
<evidence type="ECO:0000256" key="15">
    <source>
        <dbReference type="ARBA" id="ARBA00044899"/>
    </source>
</evidence>
<comment type="function">
    <text evidence="23">Lysosomal dipeptide uniporter that selectively exports lysine, arginine or histidine-containing dipeptides with a net positive charge from the lysosome lumen into the cytosol. Could play a role in a specific type of protein O-glycosylation indirectly regulating macrophages migration and tissue invasion. Also essential for liver homeostasis.</text>
</comment>
<keyword evidence="3" id="KW-0813">Transport</keyword>
<feature type="compositionally biased region" description="Low complexity" evidence="25">
    <location>
        <begin position="232"/>
        <end position="242"/>
    </location>
</feature>
<dbReference type="Proteomes" id="UP000054937">
    <property type="component" value="Unassembled WGS sequence"/>
</dbReference>
<gene>
    <name evidence="27" type="ORF">PPERSA_04986</name>
</gene>
<name>A0A0V0QWY7_PSEPJ</name>
<evidence type="ECO:0000256" key="19">
    <source>
        <dbReference type="ARBA" id="ARBA00044919"/>
    </source>
</evidence>
<feature type="transmembrane region" description="Helical" evidence="26">
    <location>
        <begin position="190"/>
        <end position="211"/>
    </location>
</feature>
<dbReference type="PANTHER" id="PTHR23512">
    <property type="entry name" value="MAJOR FACILITATOR SUPERFAMILY DOMAIN-CONTAINING PROTEIN 1"/>
    <property type="match status" value="1"/>
</dbReference>
<feature type="transmembrane region" description="Helical" evidence="26">
    <location>
        <begin position="305"/>
        <end position="322"/>
    </location>
</feature>
<dbReference type="OMA" id="FMANSTM"/>
<dbReference type="InterPro" id="IPR052187">
    <property type="entry name" value="MFSD1"/>
</dbReference>
<comment type="catalytic activity">
    <reaction evidence="11">
        <text>L-alpha-aminoacyl-L-histidine(out) = L-alpha-aminoacyl-L-histidine(in)</text>
        <dbReference type="Rhea" id="RHEA:79375"/>
        <dbReference type="ChEBI" id="CHEBI:229967"/>
    </reaction>
</comment>
<evidence type="ECO:0000256" key="9">
    <source>
        <dbReference type="ARBA" id="ARBA00044878"/>
    </source>
</evidence>
<comment type="similarity">
    <text evidence="2">Belongs to the major facilitator superfamily.</text>
</comment>
<dbReference type="SUPFAM" id="SSF103473">
    <property type="entry name" value="MFS general substrate transporter"/>
    <property type="match status" value="1"/>
</dbReference>
<evidence type="ECO:0000256" key="13">
    <source>
        <dbReference type="ARBA" id="ARBA00044893"/>
    </source>
</evidence>
<dbReference type="GO" id="GO:0022857">
    <property type="term" value="F:transmembrane transporter activity"/>
    <property type="evidence" value="ECO:0007669"/>
    <property type="project" value="InterPro"/>
</dbReference>
<evidence type="ECO:0000256" key="3">
    <source>
        <dbReference type="ARBA" id="ARBA00022448"/>
    </source>
</evidence>
<feature type="transmembrane region" description="Helical" evidence="26">
    <location>
        <begin position="99"/>
        <end position="122"/>
    </location>
</feature>
<comment type="catalytic activity">
    <reaction evidence="17">
        <text>L-arginyl-glycine(out) = L-arginyl-glycine(in)</text>
        <dbReference type="Rhea" id="RHEA:79391"/>
        <dbReference type="ChEBI" id="CHEBI:229955"/>
    </reaction>
</comment>
<organism evidence="27 28">
    <name type="scientific">Pseudocohnilembus persalinus</name>
    <name type="common">Ciliate</name>
    <dbReference type="NCBI Taxonomy" id="266149"/>
    <lineage>
        <taxon>Eukaryota</taxon>
        <taxon>Sar</taxon>
        <taxon>Alveolata</taxon>
        <taxon>Ciliophora</taxon>
        <taxon>Intramacronucleata</taxon>
        <taxon>Oligohymenophorea</taxon>
        <taxon>Scuticociliatia</taxon>
        <taxon>Philasterida</taxon>
        <taxon>Pseudocohnilembidae</taxon>
        <taxon>Pseudocohnilembus</taxon>
    </lineage>
</organism>
<dbReference type="GO" id="GO:0005765">
    <property type="term" value="C:lysosomal membrane"/>
    <property type="evidence" value="ECO:0007669"/>
    <property type="project" value="UniProtKB-SubCell"/>
</dbReference>
<accession>A0A0V0QWY7</accession>
<comment type="catalytic activity">
    <reaction evidence="10">
        <text>L-alpha-aminoacyl-L-arginine(out) = L-alpha-aminoacyl-L-arginine(in)</text>
        <dbReference type="Rhea" id="RHEA:79367"/>
        <dbReference type="ChEBI" id="CHEBI:229968"/>
    </reaction>
</comment>
<evidence type="ECO:0000256" key="16">
    <source>
        <dbReference type="ARBA" id="ARBA00044900"/>
    </source>
</evidence>
<keyword evidence="4 26" id="KW-0812">Transmembrane</keyword>
<dbReference type="AlphaFoldDB" id="A0A0V0QWY7"/>
<feature type="transmembrane region" description="Helical" evidence="26">
    <location>
        <begin position="422"/>
        <end position="439"/>
    </location>
</feature>
<evidence type="ECO:0000313" key="28">
    <source>
        <dbReference type="Proteomes" id="UP000054937"/>
    </source>
</evidence>
<keyword evidence="5 26" id="KW-1133">Transmembrane helix</keyword>
<comment type="catalytic activity">
    <reaction evidence="16">
        <text>L-lysyl-L-lysine(out) = L-lysyl-L-lysine(in)</text>
        <dbReference type="Rhea" id="RHEA:79403"/>
        <dbReference type="ChEBI" id="CHEBI:229956"/>
    </reaction>
</comment>
<dbReference type="PANTHER" id="PTHR23512:SF3">
    <property type="entry name" value="MAJOR FACILITATOR SUPERFAMILY DOMAIN-CONTAINING PROTEIN 1"/>
    <property type="match status" value="1"/>
</dbReference>
<comment type="catalytic activity">
    <reaction evidence="15">
        <text>L-arginyl-L-alpha-amino acid(out) = L-arginyl-L-alpha-amino acid(in)</text>
        <dbReference type="Rhea" id="RHEA:79371"/>
        <dbReference type="ChEBI" id="CHEBI:84315"/>
    </reaction>
</comment>
<evidence type="ECO:0000256" key="7">
    <source>
        <dbReference type="ARBA" id="ARBA00023228"/>
    </source>
</evidence>
<dbReference type="OrthoDB" id="325177at2759"/>
<reference evidence="27 28" key="1">
    <citation type="journal article" date="2015" name="Sci. Rep.">
        <title>Genome of the facultative scuticociliatosis pathogen Pseudocohnilembus persalinus provides insight into its virulence through horizontal gene transfer.</title>
        <authorList>
            <person name="Xiong J."/>
            <person name="Wang G."/>
            <person name="Cheng J."/>
            <person name="Tian M."/>
            <person name="Pan X."/>
            <person name="Warren A."/>
            <person name="Jiang C."/>
            <person name="Yuan D."/>
            <person name="Miao W."/>
        </authorList>
    </citation>
    <scope>NUCLEOTIDE SEQUENCE [LARGE SCALE GENOMIC DNA]</scope>
    <source>
        <strain evidence="27">36N120E</strain>
    </source>
</reference>
<evidence type="ECO:0000256" key="8">
    <source>
        <dbReference type="ARBA" id="ARBA00044876"/>
    </source>
</evidence>
<feature type="transmembrane region" description="Helical" evidence="26">
    <location>
        <begin position="69"/>
        <end position="87"/>
    </location>
</feature>
<evidence type="ECO:0000256" key="24">
    <source>
        <dbReference type="ARBA" id="ARBA00046376"/>
    </source>
</evidence>
<feature type="region of interest" description="Disordered" evidence="25">
    <location>
        <begin position="224"/>
        <end position="246"/>
    </location>
</feature>
<evidence type="ECO:0000256" key="10">
    <source>
        <dbReference type="ARBA" id="ARBA00044881"/>
    </source>
</evidence>
<comment type="subunit">
    <text evidence="24">Homodimer. Interacts with lysosomal protein GLMP (via lumenal domain); the interaction starts while both proteins are still in the endoplasmic reticulum and is required for stabilization of MFSD1 in lysosomes but has no direct effect on its targeting to lysosomes or transporter activity.</text>
</comment>
<comment type="catalytic activity">
    <reaction evidence="8">
        <text>L-lysyl-L-alanine(out) = L-lysyl-L-alanine(in)</text>
        <dbReference type="Rhea" id="RHEA:79399"/>
        <dbReference type="ChEBI" id="CHEBI:229954"/>
    </reaction>
</comment>
<comment type="caution">
    <text evidence="27">The sequence shown here is derived from an EMBL/GenBank/DDBJ whole genome shotgun (WGS) entry which is preliminary data.</text>
</comment>
<evidence type="ECO:0000256" key="25">
    <source>
        <dbReference type="SAM" id="MobiDB-lite"/>
    </source>
</evidence>
<feature type="transmembrane region" description="Helical" evidence="26">
    <location>
        <begin position="375"/>
        <end position="393"/>
    </location>
</feature>
<feature type="transmembrane region" description="Helical" evidence="26">
    <location>
        <begin position="268"/>
        <end position="293"/>
    </location>
</feature>
<proteinExistence type="inferred from homology"/>
<comment type="subcellular location">
    <subcellularLocation>
        <location evidence="1">Lysosome membrane</location>
        <topology evidence="1">Multi-pass membrane protein</topology>
    </subcellularLocation>
</comment>
<evidence type="ECO:0000256" key="12">
    <source>
        <dbReference type="ARBA" id="ARBA00044891"/>
    </source>
</evidence>
<sequence length="516" mass="59317">MGDEEKGYKFELQIHELTSKTEYKHKWFLVYASFFLQFGSLYAYQDFSTNHDYYKQHFSQQVSGAQFEFYYNIIYSMSLFFLIYFAMKAGVLCDYYGASVIIVLQWAFMAVGAGVVLGSVYFQQFLVLFVGRSLVFMANSTMFISTGTFVQQYFEQREQSTAQSIMNTSILALFVNLNLATYFYERFGLAFTAEVVFGICVLCFGLAVVVYNIDRKLEIEINGEEQEENESQNDSQNQEFNNGIKRQGTSKDISISKFYEQMKNYPTAFIYFMCSVFLTLTVSTIVEIVGPAFLTSYYKMTPVKAGQICSLAPLTSIFLIFFGKIVDKFQSHTILNILQCFLHALALFLLPNVSYSSICFLLYGLGYCLRMMLSFPIQAIFVPKVSTGTVYAFTRASKDFIGFFITLINGWIAQNYGYEPVIYISGVISVIGMIFAILLHNDYKKMINNNDLYFLKLQEINYENDQIKRKKTNQDDTRSYSKYQQFIDENSFVAVGMTNLKCNRDQSNISKIETDG</sequence>
<comment type="catalytic activity">
    <reaction evidence="9">
        <text>L-histidyl-glycine(out) = L-histidyl-glycine(in)</text>
        <dbReference type="Rhea" id="RHEA:79395"/>
        <dbReference type="ChEBI" id="CHEBI:229957"/>
    </reaction>
</comment>
<comment type="catalytic activity">
    <reaction evidence="20">
        <text>L-lysyl-glycine(out) = L-lysyl-glycine(in)</text>
        <dbReference type="Rhea" id="RHEA:79407"/>
        <dbReference type="ChEBI" id="CHEBI:191202"/>
    </reaction>
</comment>
<evidence type="ECO:0000256" key="17">
    <source>
        <dbReference type="ARBA" id="ARBA00044903"/>
    </source>
</evidence>
<evidence type="ECO:0000256" key="22">
    <source>
        <dbReference type="ARBA" id="ARBA00045018"/>
    </source>
</evidence>